<feature type="region of interest" description="Disordered" evidence="1">
    <location>
        <begin position="71"/>
        <end position="107"/>
    </location>
</feature>
<dbReference type="AlphaFoldDB" id="A0AA38U1S1"/>
<keyword evidence="3" id="KW-1185">Reference proteome</keyword>
<evidence type="ECO:0000313" key="2">
    <source>
        <dbReference type="EMBL" id="KAJ3830817.1"/>
    </source>
</evidence>
<reference evidence="2" key="1">
    <citation type="submission" date="2022-08" db="EMBL/GenBank/DDBJ databases">
        <authorList>
            <consortium name="DOE Joint Genome Institute"/>
            <person name="Min B."/>
            <person name="Riley R."/>
            <person name="Sierra-Patev S."/>
            <person name="Naranjo-Ortiz M."/>
            <person name="Looney B."/>
            <person name="Konkel Z."/>
            <person name="Slot J.C."/>
            <person name="Sakamoto Y."/>
            <person name="Steenwyk J.L."/>
            <person name="Rokas A."/>
            <person name="Carro J."/>
            <person name="Camarero S."/>
            <person name="Ferreira P."/>
            <person name="Molpeceres G."/>
            <person name="Ruiz-Duenas F.J."/>
            <person name="Serrano A."/>
            <person name="Henrissat B."/>
            <person name="Drula E."/>
            <person name="Hughes K.W."/>
            <person name="Mata J.L."/>
            <person name="Ishikawa N.K."/>
            <person name="Vargas-Isla R."/>
            <person name="Ushijima S."/>
            <person name="Smith C.A."/>
            <person name="Ahrendt S."/>
            <person name="Andreopoulos W."/>
            <person name="He G."/>
            <person name="Labutti K."/>
            <person name="Lipzen A."/>
            <person name="Ng V."/>
            <person name="Sandor L."/>
            <person name="Barry K."/>
            <person name="Martinez A.T."/>
            <person name="Xiao Y."/>
            <person name="Gibbons J.G."/>
            <person name="Terashima K."/>
            <person name="Hibbett D.S."/>
            <person name="Grigoriev I.V."/>
        </authorList>
    </citation>
    <scope>NUCLEOTIDE SEQUENCE</scope>
    <source>
        <strain evidence="2">TFB9207</strain>
    </source>
</reference>
<feature type="compositionally biased region" description="Basic and acidic residues" evidence="1">
    <location>
        <begin position="78"/>
        <end position="92"/>
    </location>
</feature>
<name>A0AA38U1S1_9AGAR</name>
<dbReference type="Proteomes" id="UP001163846">
    <property type="component" value="Unassembled WGS sequence"/>
</dbReference>
<evidence type="ECO:0000256" key="1">
    <source>
        <dbReference type="SAM" id="MobiDB-lite"/>
    </source>
</evidence>
<comment type="caution">
    <text evidence="2">The sequence shown here is derived from an EMBL/GenBank/DDBJ whole genome shotgun (WGS) entry which is preliminary data.</text>
</comment>
<evidence type="ECO:0000313" key="3">
    <source>
        <dbReference type="Proteomes" id="UP001163846"/>
    </source>
</evidence>
<gene>
    <name evidence="2" type="ORF">F5878DRAFT_151231</name>
</gene>
<sequence>IVKNTAYLRQVANETSEHARKLSRCTTCVGLPATERCCQYINKAHITNGLNDEDAKKRLEHLIEELTGAGVTMVPESDQVRPKPPRTDEDRKRRQLPGSGHLYHPDSIGETDPFKLYGLEPEESIMARCGHQLLLVLDNKEEGVLPEERVVDWNKLRKDEIIDFMWWSPFHADKLALLQDAVVESTGVQSVSRGRQFESFTGGKMTAIGSRSPSGGRAADTYTSYAGLEATTEEGLNILFKQAATSVMMQETALQVHPELARELKRIGSECDRMGMTGANIFNCAGYMAPIH</sequence>
<organism evidence="2 3">
    <name type="scientific">Lentinula raphanica</name>
    <dbReference type="NCBI Taxonomy" id="153919"/>
    <lineage>
        <taxon>Eukaryota</taxon>
        <taxon>Fungi</taxon>
        <taxon>Dikarya</taxon>
        <taxon>Basidiomycota</taxon>
        <taxon>Agaricomycotina</taxon>
        <taxon>Agaricomycetes</taxon>
        <taxon>Agaricomycetidae</taxon>
        <taxon>Agaricales</taxon>
        <taxon>Marasmiineae</taxon>
        <taxon>Omphalotaceae</taxon>
        <taxon>Lentinula</taxon>
    </lineage>
</organism>
<dbReference type="EMBL" id="MU808193">
    <property type="protein sequence ID" value="KAJ3830817.1"/>
    <property type="molecule type" value="Genomic_DNA"/>
</dbReference>
<accession>A0AA38U1S1</accession>
<protein>
    <submittedName>
        <fullName evidence="2">Uncharacterized protein</fullName>
    </submittedName>
</protein>
<feature type="non-terminal residue" evidence="2">
    <location>
        <position position="292"/>
    </location>
</feature>
<proteinExistence type="predicted"/>
<feature type="non-terminal residue" evidence="2">
    <location>
        <position position="1"/>
    </location>
</feature>